<gene>
    <name evidence="6" type="ORF">IRI77_02705</name>
</gene>
<evidence type="ECO:0000256" key="1">
    <source>
        <dbReference type="ARBA" id="ARBA00023015"/>
    </source>
</evidence>
<dbReference type="InterPro" id="IPR041479">
    <property type="entry name" value="TetR_CgmR_C"/>
</dbReference>
<organism evidence="6 7">
    <name type="scientific">Paludibaculum fermentans</name>
    <dbReference type="NCBI Taxonomy" id="1473598"/>
    <lineage>
        <taxon>Bacteria</taxon>
        <taxon>Pseudomonadati</taxon>
        <taxon>Acidobacteriota</taxon>
        <taxon>Terriglobia</taxon>
        <taxon>Bryobacterales</taxon>
        <taxon>Bryobacteraceae</taxon>
        <taxon>Paludibaculum</taxon>
    </lineage>
</organism>
<evidence type="ECO:0000313" key="7">
    <source>
        <dbReference type="Proteomes" id="UP000593892"/>
    </source>
</evidence>
<sequence>MRQPERTKAAILAAAELILIKKGLRGMTLEEVAAAAAVSKGGLLHHFAGKDELILGILERQMSEFEQDVERRRQEDPAEPGAYTRAFLRANLEPDEHASKVCIAFLSESRTIPASLAVAQQHCNAWRQRLENDGIDPVVAAIVRYAGDGLMFSALWGMPKPDNYDAIVERLLQLTQAADAKCLQAPSTV</sequence>
<keyword evidence="1" id="KW-0805">Transcription regulation</keyword>
<protein>
    <submittedName>
        <fullName evidence="6">TetR family transcriptional regulator</fullName>
    </submittedName>
</protein>
<dbReference type="GO" id="GO:0000976">
    <property type="term" value="F:transcription cis-regulatory region binding"/>
    <property type="evidence" value="ECO:0007669"/>
    <property type="project" value="TreeGrafter"/>
</dbReference>
<dbReference type="RefSeq" id="WP_194450553.1">
    <property type="nucleotide sequence ID" value="NZ_CP063849.1"/>
</dbReference>
<evidence type="ECO:0000256" key="2">
    <source>
        <dbReference type="ARBA" id="ARBA00023125"/>
    </source>
</evidence>
<keyword evidence="2 4" id="KW-0238">DNA-binding</keyword>
<feature type="domain" description="HTH tetR-type" evidence="5">
    <location>
        <begin position="5"/>
        <end position="65"/>
    </location>
</feature>
<evidence type="ECO:0000259" key="5">
    <source>
        <dbReference type="PROSITE" id="PS50977"/>
    </source>
</evidence>
<keyword evidence="3" id="KW-0804">Transcription</keyword>
<dbReference type="PROSITE" id="PS50977">
    <property type="entry name" value="HTH_TETR_2"/>
    <property type="match status" value="1"/>
</dbReference>
<dbReference type="InterPro" id="IPR050109">
    <property type="entry name" value="HTH-type_TetR-like_transc_reg"/>
</dbReference>
<dbReference type="PANTHER" id="PTHR30055">
    <property type="entry name" value="HTH-TYPE TRANSCRIPTIONAL REGULATOR RUTR"/>
    <property type="match status" value="1"/>
</dbReference>
<dbReference type="PANTHER" id="PTHR30055:SF234">
    <property type="entry name" value="HTH-TYPE TRANSCRIPTIONAL REGULATOR BETI"/>
    <property type="match status" value="1"/>
</dbReference>
<evidence type="ECO:0000256" key="4">
    <source>
        <dbReference type="PROSITE-ProRule" id="PRU00335"/>
    </source>
</evidence>
<dbReference type="PRINTS" id="PR00455">
    <property type="entry name" value="HTHTETR"/>
</dbReference>
<dbReference type="InterPro" id="IPR009057">
    <property type="entry name" value="Homeodomain-like_sf"/>
</dbReference>
<dbReference type="SUPFAM" id="SSF46689">
    <property type="entry name" value="Homeodomain-like"/>
    <property type="match status" value="1"/>
</dbReference>
<name>A0A7S7NSG6_PALFE</name>
<dbReference type="Pfam" id="PF00440">
    <property type="entry name" value="TetR_N"/>
    <property type="match status" value="1"/>
</dbReference>
<reference evidence="6 7" key="1">
    <citation type="submission" date="2020-10" db="EMBL/GenBank/DDBJ databases">
        <title>Complete genome sequence of Paludibaculum fermentans P105T, a facultatively anaerobic acidobacterium capable of dissimilatory Fe(III) reduction.</title>
        <authorList>
            <person name="Dedysh S.N."/>
            <person name="Beletsky A.V."/>
            <person name="Kulichevskaya I.S."/>
            <person name="Mardanov A.V."/>
            <person name="Ravin N.V."/>
        </authorList>
    </citation>
    <scope>NUCLEOTIDE SEQUENCE [LARGE SCALE GENOMIC DNA]</scope>
    <source>
        <strain evidence="6 7">P105</strain>
    </source>
</reference>
<accession>A0A7S7NSG6</accession>
<dbReference type="KEGG" id="pfer:IRI77_02705"/>
<dbReference type="Gene3D" id="1.10.357.10">
    <property type="entry name" value="Tetracycline Repressor, domain 2"/>
    <property type="match status" value="1"/>
</dbReference>
<feature type="DNA-binding region" description="H-T-H motif" evidence="4">
    <location>
        <begin position="28"/>
        <end position="47"/>
    </location>
</feature>
<keyword evidence="7" id="KW-1185">Reference proteome</keyword>
<dbReference type="AlphaFoldDB" id="A0A7S7NSG6"/>
<evidence type="ECO:0000313" key="6">
    <source>
        <dbReference type="EMBL" id="QOY88890.1"/>
    </source>
</evidence>
<dbReference type="EMBL" id="CP063849">
    <property type="protein sequence ID" value="QOY88890.1"/>
    <property type="molecule type" value="Genomic_DNA"/>
</dbReference>
<dbReference type="Pfam" id="PF17937">
    <property type="entry name" value="TetR_C_28"/>
    <property type="match status" value="1"/>
</dbReference>
<evidence type="ECO:0000256" key="3">
    <source>
        <dbReference type="ARBA" id="ARBA00023163"/>
    </source>
</evidence>
<dbReference type="InterPro" id="IPR001647">
    <property type="entry name" value="HTH_TetR"/>
</dbReference>
<dbReference type="GO" id="GO:0003700">
    <property type="term" value="F:DNA-binding transcription factor activity"/>
    <property type="evidence" value="ECO:0007669"/>
    <property type="project" value="TreeGrafter"/>
</dbReference>
<dbReference type="Proteomes" id="UP000593892">
    <property type="component" value="Chromosome"/>
</dbReference>
<proteinExistence type="predicted"/>